<feature type="transmembrane region" description="Helical" evidence="1">
    <location>
        <begin position="29"/>
        <end position="55"/>
    </location>
</feature>
<proteinExistence type="predicted"/>
<dbReference type="Proteomes" id="UP000320055">
    <property type="component" value="Unassembled WGS sequence"/>
</dbReference>
<keyword evidence="1" id="KW-1133">Transmembrane helix</keyword>
<evidence type="ECO:0000256" key="1">
    <source>
        <dbReference type="SAM" id="Phobius"/>
    </source>
</evidence>
<sequence>MHPNLVLLCGVEEDKFTRQTVFGKHYPELIFIIIGIIKITKMVSLTLFGLTLIFLDKIS</sequence>
<evidence type="ECO:0000313" key="3">
    <source>
        <dbReference type="Proteomes" id="UP000320055"/>
    </source>
</evidence>
<dbReference type="AlphaFoldDB" id="A0A563VQ02"/>
<accession>A0A563VQ02</accession>
<evidence type="ECO:0000313" key="2">
    <source>
        <dbReference type="EMBL" id="VEP13503.1"/>
    </source>
</evidence>
<gene>
    <name evidence="2" type="ORF">H1P_200035</name>
</gene>
<keyword evidence="3" id="KW-1185">Reference proteome</keyword>
<organism evidence="2 3">
    <name type="scientific">Hyella patelloides LEGE 07179</name>
    <dbReference type="NCBI Taxonomy" id="945734"/>
    <lineage>
        <taxon>Bacteria</taxon>
        <taxon>Bacillati</taxon>
        <taxon>Cyanobacteriota</taxon>
        <taxon>Cyanophyceae</taxon>
        <taxon>Pleurocapsales</taxon>
        <taxon>Hyellaceae</taxon>
        <taxon>Hyella</taxon>
    </lineage>
</organism>
<keyword evidence="1" id="KW-0472">Membrane</keyword>
<name>A0A563VQ02_9CYAN</name>
<keyword evidence="1" id="KW-0812">Transmembrane</keyword>
<protein>
    <submittedName>
        <fullName evidence="2">Uncharacterized protein</fullName>
    </submittedName>
</protein>
<dbReference type="EMBL" id="CAACVJ010000113">
    <property type="protein sequence ID" value="VEP13503.1"/>
    <property type="molecule type" value="Genomic_DNA"/>
</dbReference>
<reference evidence="2 3" key="1">
    <citation type="submission" date="2019-01" db="EMBL/GenBank/DDBJ databases">
        <authorList>
            <person name="Brito A."/>
        </authorList>
    </citation>
    <scope>NUCLEOTIDE SEQUENCE [LARGE SCALE GENOMIC DNA]</scope>
    <source>
        <strain evidence="2">1</strain>
    </source>
</reference>